<feature type="domain" description="OmpA-like" evidence="6">
    <location>
        <begin position="44"/>
        <end position="160"/>
    </location>
</feature>
<dbReference type="PANTHER" id="PTHR30329">
    <property type="entry name" value="STATOR ELEMENT OF FLAGELLAR MOTOR COMPLEX"/>
    <property type="match status" value="1"/>
</dbReference>
<dbReference type="InterPro" id="IPR006665">
    <property type="entry name" value="OmpA-like"/>
</dbReference>
<dbReference type="PROSITE" id="PS51257">
    <property type="entry name" value="PROKAR_LIPOPROTEIN"/>
    <property type="match status" value="1"/>
</dbReference>
<evidence type="ECO:0000259" key="6">
    <source>
        <dbReference type="PROSITE" id="PS51123"/>
    </source>
</evidence>
<dbReference type="SUPFAM" id="SSF103088">
    <property type="entry name" value="OmpA-like"/>
    <property type="match status" value="1"/>
</dbReference>
<comment type="subcellular location">
    <subcellularLocation>
        <location evidence="1">Cell outer membrane</location>
    </subcellularLocation>
</comment>
<dbReference type="Pfam" id="PF00691">
    <property type="entry name" value="OmpA"/>
    <property type="match status" value="1"/>
</dbReference>
<dbReference type="CDD" id="cd07185">
    <property type="entry name" value="OmpA_C-like"/>
    <property type="match status" value="1"/>
</dbReference>
<name>A0ABM8NFB2_9BURK</name>
<sequence>MKTVLRVTACALSVVLMAGCATPLKRDTETSLNNAVGIEVSSVTDGVAVKLPESALFDFNQSNVRGDATAVINRSAVLLTRSKKPIVVEGYTDNVGTLEYNQQLSEARATSVGYALVARGVAIDRIRTKGNAYNNPVASNDTPEGRALNRRTEIIVRGESIDTLMGKK</sequence>
<gene>
    <name evidence="7" type="primary">pal_1</name>
    <name evidence="7" type="ORF">LMG28140_01347</name>
</gene>
<dbReference type="EMBL" id="CAJHCP010000003">
    <property type="protein sequence ID" value="CAD6522142.1"/>
    <property type="molecule type" value="Genomic_DNA"/>
</dbReference>
<reference evidence="7 8" key="1">
    <citation type="submission" date="2020-10" db="EMBL/GenBank/DDBJ databases">
        <authorList>
            <person name="Peeters C."/>
        </authorList>
    </citation>
    <scope>NUCLEOTIDE SEQUENCE [LARGE SCALE GENOMIC DNA]</scope>
    <source>
        <strain evidence="7 8">LMG 28140</strain>
    </source>
</reference>
<dbReference type="PANTHER" id="PTHR30329:SF21">
    <property type="entry name" value="LIPOPROTEIN YIAD-RELATED"/>
    <property type="match status" value="1"/>
</dbReference>
<dbReference type="InterPro" id="IPR036737">
    <property type="entry name" value="OmpA-like_sf"/>
</dbReference>
<dbReference type="RefSeq" id="WP_201641520.1">
    <property type="nucleotide sequence ID" value="NZ_CAJHCP010000003.1"/>
</dbReference>
<keyword evidence="7" id="KW-0449">Lipoprotein</keyword>
<keyword evidence="3" id="KW-0998">Cell outer membrane</keyword>
<dbReference type="InterPro" id="IPR050330">
    <property type="entry name" value="Bact_OuterMem_StrucFunc"/>
</dbReference>
<evidence type="ECO:0000313" key="7">
    <source>
        <dbReference type="EMBL" id="CAD6522142.1"/>
    </source>
</evidence>
<organism evidence="7 8">
    <name type="scientific">Paraburkholderia metrosideri</name>
    <dbReference type="NCBI Taxonomy" id="580937"/>
    <lineage>
        <taxon>Bacteria</taxon>
        <taxon>Pseudomonadati</taxon>
        <taxon>Pseudomonadota</taxon>
        <taxon>Betaproteobacteria</taxon>
        <taxon>Burkholderiales</taxon>
        <taxon>Burkholderiaceae</taxon>
        <taxon>Paraburkholderia</taxon>
    </lineage>
</organism>
<evidence type="ECO:0000256" key="4">
    <source>
        <dbReference type="PROSITE-ProRule" id="PRU00473"/>
    </source>
</evidence>
<evidence type="ECO:0000256" key="2">
    <source>
        <dbReference type="ARBA" id="ARBA00023136"/>
    </source>
</evidence>
<keyword evidence="5" id="KW-0732">Signal</keyword>
<dbReference type="Proteomes" id="UP000598032">
    <property type="component" value="Unassembled WGS sequence"/>
</dbReference>
<evidence type="ECO:0000256" key="3">
    <source>
        <dbReference type="ARBA" id="ARBA00023237"/>
    </source>
</evidence>
<dbReference type="PROSITE" id="PS51123">
    <property type="entry name" value="OMPA_2"/>
    <property type="match status" value="1"/>
</dbReference>
<proteinExistence type="predicted"/>
<accession>A0ABM8NFB2</accession>
<dbReference type="Gene3D" id="3.30.1330.60">
    <property type="entry name" value="OmpA-like domain"/>
    <property type="match status" value="1"/>
</dbReference>
<keyword evidence="2 4" id="KW-0472">Membrane</keyword>
<feature type="signal peptide" evidence="5">
    <location>
        <begin position="1"/>
        <end position="18"/>
    </location>
</feature>
<keyword evidence="8" id="KW-1185">Reference proteome</keyword>
<evidence type="ECO:0000256" key="5">
    <source>
        <dbReference type="SAM" id="SignalP"/>
    </source>
</evidence>
<dbReference type="PRINTS" id="PR01021">
    <property type="entry name" value="OMPADOMAIN"/>
</dbReference>
<evidence type="ECO:0000256" key="1">
    <source>
        <dbReference type="ARBA" id="ARBA00004442"/>
    </source>
</evidence>
<feature type="chain" id="PRO_5045907068" evidence="5">
    <location>
        <begin position="19"/>
        <end position="168"/>
    </location>
</feature>
<comment type="caution">
    <text evidence="7">The sequence shown here is derived from an EMBL/GenBank/DDBJ whole genome shotgun (WGS) entry which is preliminary data.</text>
</comment>
<dbReference type="InterPro" id="IPR006664">
    <property type="entry name" value="OMP_bac"/>
</dbReference>
<evidence type="ECO:0000313" key="8">
    <source>
        <dbReference type="Proteomes" id="UP000598032"/>
    </source>
</evidence>
<protein>
    <submittedName>
        <fullName evidence="7">Peptidoglycan-associated lipoprotein</fullName>
    </submittedName>
</protein>